<feature type="compositionally biased region" description="Acidic residues" evidence="1">
    <location>
        <begin position="19"/>
        <end position="29"/>
    </location>
</feature>
<evidence type="ECO:0000256" key="1">
    <source>
        <dbReference type="SAM" id="MobiDB-lite"/>
    </source>
</evidence>
<accession>A0ABP0UD58</accession>
<organism evidence="3 4">
    <name type="scientific">Sphagnum troendelagicum</name>
    <dbReference type="NCBI Taxonomy" id="128251"/>
    <lineage>
        <taxon>Eukaryota</taxon>
        <taxon>Viridiplantae</taxon>
        <taxon>Streptophyta</taxon>
        <taxon>Embryophyta</taxon>
        <taxon>Bryophyta</taxon>
        <taxon>Sphagnophytina</taxon>
        <taxon>Sphagnopsida</taxon>
        <taxon>Sphagnales</taxon>
        <taxon>Sphagnaceae</taxon>
        <taxon>Sphagnum</taxon>
    </lineage>
</organism>
<dbReference type="CDD" id="cd20405">
    <property type="entry name" value="Tudor_Agenet_AtDUF_rpt1_3"/>
    <property type="match status" value="1"/>
</dbReference>
<proteinExistence type="predicted"/>
<keyword evidence="4" id="KW-1185">Reference proteome</keyword>
<gene>
    <name evidence="3" type="ORF">CSSPTR1EN2_LOCUS14205</name>
</gene>
<name>A0ABP0UD58_9BRYO</name>
<dbReference type="CDD" id="cd20403">
    <property type="entry name" value="Tudor_Agenet_FMRP-like_rpt2"/>
    <property type="match status" value="1"/>
</dbReference>
<feature type="region of interest" description="Disordered" evidence="1">
    <location>
        <begin position="19"/>
        <end position="120"/>
    </location>
</feature>
<evidence type="ECO:0000313" key="4">
    <source>
        <dbReference type="Proteomes" id="UP001497512"/>
    </source>
</evidence>
<dbReference type="InterPro" id="IPR008395">
    <property type="entry name" value="Agenet-like_dom"/>
</dbReference>
<feature type="compositionally biased region" description="Basic and acidic residues" evidence="1">
    <location>
        <begin position="59"/>
        <end position="79"/>
    </location>
</feature>
<dbReference type="Pfam" id="PF05641">
    <property type="entry name" value="Agenet"/>
    <property type="match status" value="1"/>
</dbReference>
<evidence type="ECO:0000259" key="2">
    <source>
        <dbReference type="SMART" id="SM00743"/>
    </source>
</evidence>
<dbReference type="InterPro" id="IPR055274">
    <property type="entry name" value="SWO1"/>
</dbReference>
<dbReference type="Proteomes" id="UP001497512">
    <property type="component" value="Chromosome 3"/>
</dbReference>
<evidence type="ECO:0000313" key="3">
    <source>
        <dbReference type="EMBL" id="CAK9218879.1"/>
    </source>
</evidence>
<dbReference type="PANTHER" id="PTHR48429">
    <property type="entry name" value="AGENET DOMAIN-CONTAINING PROTEIN"/>
    <property type="match status" value="1"/>
</dbReference>
<feature type="domain" description="Agenet" evidence="2">
    <location>
        <begin position="1228"/>
        <end position="1286"/>
    </location>
</feature>
<dbReference type="InterPro" id="IPR014002">
    <property type="entry name" value="Agenet_dom_plant"/>
</dbReference>
<protein>
    <recommendedName>
        <fullName evidence="2">Agenet domain-containing protein</fullName>
    </recommendedName>
</protein>
<dbReference type="SMART" id="SM00743">
    <property type="entry name" value="Agenet"/>
    <property type="match status" value="2"/>
</dbReference>
<feature type="domain" description="Agenet" evidence="2">
    <location>
        <begin position="1126"/>
        <end position="1189"/>
    </location>
</feature>
<feature type="region of interest" description="Disordered" evidence="1">
    <location>
        <begin position="150"/>
        <end position="170"/>
    </location>
</feature>
<reference evidence="3" key="1">
    <citation type="submission" date="2024-02" db="EMBL/GenBank/DDBJ databases">
        <authorList>
            <consortium name="ELIXIR-Norway"/>
            <consortium name="Elixir Norway"/>
        </authorList>
    </citation>
    <scope>NUCLEOTIDE SEQUENCE</scope>
</reference>
<dbReference type="EMBL" id="OZ019895">
    <property type="protein sequence ID" value="CAK9218879.1"/>
    <property type="molecule type" value="Genomic_DNA"/>
</dbReference>
<sequence length="1473" mass="162447">MGQRNRSLFIQQLLENNYFDDEEDDDEEDGGIHNWESRATTMPLLRNQVQVVGRSSPDQGDKPESTADHLSCDGEDKSTSGDNRQLGGGVKSDREEESSEASSQDAVPQNSFLKIGGGSHQSSVAAGMINTSTSTTSKRHKTITMELSEDLDSTSGTSIGCKDEVDSKPSDIVVDTDHPSEDIMGQGQVGYQAEHNKKLERGKAFQNLELERGKGCQNLECSTSDSSASSSECSLTRRLSVTTDWIHNCTVPVAAAEVLSSKEAISTSFAESFAQEASITQCVKLLTIAHREVEDFMTESKVEEPAIAVTGEDKTVFTKNGQQNFFFNPLTAVEQSQLEIVSKKGRTNGLGIETPKSLEWKEEEPSLVEDSPIQHPPLVADNRVSENDEPEVAKVAPVWFKDKEVMEPDLNVWTGQAVVQSQGPCLELEVEKAVAIEEVTDGTPEGELKGSDIVVAENTLENTSTIETTLKLDQQSKALVQVEASFTRLEPQHELSQREPEEIVPMTANGTIVTTETIALEGTRAGGCGGGYFDKIHAGTRRRCSLAAGNEDGMGHDTGIPEFAPPGVSILPDDREFISAPSLSNKSPIRVDHRLFGVGISSDLEASPQLPFGYPLDDSQQAQLHSQILVFGAKLKRKVPADALTRTSVGTLRGLFITLTRFWLSHFPVEDSPIEAEDYERDMNPGLASMETTTIQQPLGAVLLEDLETASSESAQDDGKLENQLGWGVLSKSELERETPVQVESMEKAAPADMVTHGCTLQPLSGTTVNIFFPATMATDIAIPECCIMSTERTSSSEARASKRKKIHSQKADNDMVLSSIADAEQQQSTISLAASAIALIPQLQTRVMQDVVQYEAFRDPTTIFYQDDPVTAPQLIQRQPPMDDYQMDKQLQQAQCLAQDAIISATTALTQTHYIWAQLQAQNPGNGVAVREAQIASVTATVMAAASINKAAAAAAKAIAEASNETLQHFALQQGQPSVPSLTNYAAVPQVLGFHTTHNPDYEASGRPMQVASGIHTRRCRSVKKRRKCKAVWPLKTLPKRVKDSISKRPGKVRQFKGFARRHRRGKPRMAGYRDVDSVIQEGRQLLFEKSSGRGPLRLMASTSQVTTAERLQLVKVGGVPNTSETIKPGSHVEVMSEEEGLRGGWFSAKVLVMKDKQALLLYDELLAEDGQSQLNEWLPVYCSQEEDTKSRNLSCRKQKILRPVHPFCFSKARRLLKRPSVAMGSHVWLVGDHVDAFIQDGWWEGIVKVVNKDDKNQITVYFPGEKDTAVVKLQNLRPSMIWADGQWRSWKDLSVMEEYGHSSKRLKVRHGLAKEKVETQKYSKADLLKMTDIELSHHLRPRTIRQTSKSKISRNLGAAQTKYTMSVRRNVLTSARKSRRLNFSSKKQVTVWAPPMRKNGLPHPNRLALVVATPLKESAKSFEELLTPLTQNRGEAALGRQTQRCLRSKVTKTIVTRSDKRQLRHRTARGT</sequence>
<feature type="compositionally biased region" description="Basic and acidic residues" evidence="1">
    <location>
        <begin position="161"/>
        <end position="170"/>
    </location>
</feature>
<dbReference type="PANTHER" id="PTHR48429:SF1">
    <property type="entry name" value="AGENET DOMAIN-CONTAINING PROTEIN"/>
    <property type="match status" value="1"/>
</dbReference>